<dbReference type="GO" id="GO:0003677">
    <property type="term" value="F:DNA binding"/>
    <property type="evidence" value="ECO:0007669"/>
    <property type="project" value="UniProtKB-KW"/>
</dbReference>
<evidence type="ECO:0000256" key="1">
    <source>
        <dbReference type="ARBA" id="ARBA00010641"/>
    </source>
</evidence>
<dbReference type="InterPro" id="IPR013324">
    <property type="entry name" value="RNA_pol_sigma_r3/r4-like"/>
</dbReference>
<dbReference type="InterPro" id="IPR007630">
    <property type="entry name" value="RNA_pol_sigma70_r4"/>
</dbReference>
<evidence type="ECO:0000256" key="3">
    <source>
        <dbReference type="ARBA" id="ARBA00023082"/>
    </source>
</evidence>
<evidence type="ECO:0000256" key="4">
    <source>
        <dbReference type="ARBA" id="ARBA00023125"/>
    </source>
</evidence>
<keyword evidence="3" id="KW-0731">Sigma factor</keyword>
<dbReference type="InterPro" id="IPR036388">
    <property type="entry name" value="WH-like_DNA-bd_sf"/>
</dbReference>
<dbReference type="InterPro" id="IPR007627">
    <property type="entry name" value="RNA_pol_sigma70_r2"/>
</dbReference>
<evidence type="ECO:0000313" key="7">
    <source>
        <dbReference type="EMBL" id="QGY39557.1"/>
    </source>
</evidence>
<reference evidence="7 8" key="1">
    <citation type="submission" date="2019-11" db="EMBL/GenBank/DDBJ databases">
        <authorList>
            <person name="Zheng R.K."/>
            <person name="Sun C.M."/>
        </authorList>
    </citation>
    <scope>NUCLEOTIDE SEQUENCE [LARGE SCALE GENOMIC DNA]</scope>
    <source>
        <strain evidence="7 8">SRB007</strain>
    </source>
</reference>
<keyword evidence="5" id="KW-0804">Transcription</keyword>
<dbReference type="SUPFAM" id="SSF88946">
    <property type="entry name" value="Sigma2 domain of RNA polymerase sigma factors"/>
    <property type="match status" value="1"/>
</dbReference>
<dbReference type="NCBIfam" id="TIGR02937">
    <property type="entry name" value="sigma70-ECF"/>
    <property type="match status" value="1"/>
</dbReference>
<dbReference type="CDD" id="cd06171">
    <property type="entry name" value="Sigma70_r4"/>
    <property type="match status" value="1"/>
</dbReference>
<proteinExistence type="inferred from homology"/>
<keyword evidence="4" id="KW-0238">DNA-binding</keyword>
<gene>
    <name evidence="7" type="ORF">GM415_05300</name>
</gene>
<organism evidence="7 8">
    <name type="scientific">Pseudodesulfovibrio cashew</name>
    <dbReference type="NCBI Taxonomy" id="2678688"/>
    <lineage>
        <taxon>Bacteria</taxon>
        <taxon>Pseudomonadati</taxon>
        <taxon>Thermodesulfobacteriota</taxon>
        <taxon>Desulfovibrionia</taxon>
        <taxon>Desulfovibrionales</taxon>
        <taxon>Desulfovibrionaceae</taxon>
    </lineage>
</organism>
<dbReference type="Pfam" id="PF04542">
    <property type="entry name" value="Sigma70_r2"/>
    <property type="match status" value="1"/>
</dbReference>
<dbReference type="GO" id="GO:0006352">
    <property type="term" value="P:DNA-templated transcription initiation"/>
    <property type="evidence" value="ECO:0007669"/>
    <property type="project" value="InterPro"/>
</dbReference>
<keyword evidence="2" id="KW-0805">Transcription regulation</keyword>
<dbReference type="SMART" id="SM00421">
    <property type="entry name" value="HTH_LUXR"/>
    <property type="match status" value="1"/>
</dbReference>
<dbReference type="AlphaFoldDB" id="A0A6I6JHJ0"/>
<dbReference type="InterPro" id="IPR000792">
    <property type="entry name" value="Tscrpt_reg_LuxR_C"/>
</dbReference>
<dbReference type="Proteomes" id="UP000428328">
    <property type="component" value="Chromosome"/>
</dbReference>
<dbReference type="SUPFAM" id="SSF88659">
    <property type="entry name" value="Sigma3 and sigma4 domains of RNA polymerase sigma factors"/>
    <property type="match status" value="1"/>
</dbReference>
<dbReference type="PANTHER" id="PTHR43133">
    <property type="entry name" value="RNA POLYMERASE ECF-TYPE SIGMA FACTO"/>
    <property type="match status" value="1"/>
</dbReference>
<feature type="domain" description="HTH luxR-type" evidence="6">
    <location>
        <begin position="123"/>
        <end position="181"/>
    </location>
</feature>
<name>A0A6I6JHJ0_9BACT</name>
<evidence type="ECO:0000259" key="6">
    <source>
        <dbReference type="SMART" id="SM00421"/>
    </source>
</evidence>
<dbReference type="Gene3D" id="1.10.10.10">
    <property type="entry name" value="Winged helix-like DNA-binding domain superfamily/Winged helix DNA-binding domain"/>
    <property type="match status" value="1"/>
</dbReference>
<dbReference type="EMBL" id="CP046400">
    <property type="protein sequence ID" value="QGY39557.1"/>
    <property type="molecule type" value="Genomic_DNA"/>
</dbReference>
<dbReference type="InterPro" id="IPR013325">
    <property type="entry name" value="RNA_pol_sigma_r2"/>
</dbReference>
<dbReference type="InterPro" id="IPR039425">
    <property type="entry name" value="RNA_pol_sigma-70-like"/>
</dbReference>
<dbReference type="InterPro" id="IPR014284">
    <property type="entry name" value="RNA_pol_sigma-70_dom"/>
</dbReference>
<protein>
    <submittedName>
        <fullName evidence="7">Sigma-70 family RNA polymerase sigma factor</fullName>
    </submittedName>
</protein>
<accession>A0A6I6JHJ0</accession>
<dbReference type="Gene3D" id="1.10.1740.10">
    <property type="match status" value="1"/>
</dbReference>
<evidence type="ECO:0000256" key="2">
    <source>
        <dbReference type="ARBA" id="ARBA00023015"/>
    </source>
</evidence>
<dbReference type="RefSeq" id="WP_158946783.1">
    <property type="nucleotide sequence ID" value="NZ_CP046400.1"/>
</dbReference>
<dbReference type="PANTHER" id="PTHR43133:SF8">
    <property type="entry name" value="RNA POLYMERASE SIGMA FACTOR HI_1459-RELATED"/>
    <property type="match status" value="1"/>
</dbReference>
<comment type="similarity">
    <text evidence="1">Belongs to the sigma-70 factor family. ECF subfamily.</text>
</comment>
<keyword evidence="8" id="KW-1185">Reference proteome</keyword>
<evidence type="ECO:0000256" key="5">
    <source>
        <dbReference type="ARBA" id="ARBA00023163"/>
    </source>
</evidence>
<sequence>MSNILAEMERSREEVSYTTLFKEHSKLIYKLIHNFVKAKNINLQNSEVDDIFQEVALKIFKNDYISKYNSEKSSFITWLNIICRTTAIDYYRKKLRWMEAILSERHPARTFQTVDAVLFSLPAGVLTGRQTEVITLLFKEGLETGEVAQRLGITNRTVRSLKFQALERLRDHYGASAPIHAPRTAETQRRKVS</sequence>
<dbReference type="GO" id="GO:0016987">
    <property type="term" value="F:sigma factor activity"/>
    <property type="evidence" value="ECO:0007669"/>
    <property type="project" value="UniProtKB-KW"/>
</dbReference>
<dbReference type="Pfam" id="PF04545">
    <property type="entry name" value="Sigma70_r4"/>
    <property type="match status" value="1"/>
</dbReference>
<evidence type="ECO:0000313" key="8">
    <source>
        <dbReference type="Proteomes" id="UP000428328"/>
    </source>
</evidence>
<dbReference type="KEGG" id="psel:GM415_05300"/>